<evidence type="ECO:0008006" key="4">
    <source>
        <dbReference type="Google" id="ProtNLM"/>
    </source>
</evidence>
<gene>
    <name evidence="2" type="ORF">SAMN05216241_103112</name>
</gene>
<protein>
    <recommendedName>
        <fullName evidence="4">DUF2065 domain-containing protein</fullName>
    </recommendedName>
</protein>
<keyword evidence="3" id="KW-1185">Reference proteome</keyword>
<proteinExistence type="predicted"/>
<sequence>MALDLADFVTALGLVLVFEGVALALLPSALRRALETLDAMPREAMRWGGLLVALAGVFVLYLVRG</sequence>
<keyword evidence="1" id="KW-0472">Membrane</keyword>
<dbReference type="Proteomes" id="UP000199415">
    <property type="component" value="Unassembled WGS sequence"/>
</dbReference>
<accession>A0A1G7PWX3</accession>
<feature type="transmembrane region" description="Helical" evidence="1">
    <location>
        <begin position="6"/>
        <end position="26"/>
    </location>
</feature>
<keyword evidence="1" id="KW-0812">Transmembrane</keyword>
<dbReference type="PANTHER" id="PTHR38602">
    <property type="entry name" value="INNER MEMBRANE PROTEIN-RELATED"/>
    <property type="match status" value="1"/>
</dbReference>
<dbReference type="RefSeq" id="WP_245659478.1">
    <property type="nucleotide sequence ID" value="NZ_FNCE01000003.1"/>
</dbReference>
<keyword evidence="1" id="KW-1133">Transmembrane helix</keyword>
<evidence type="ECO:0000313" key="3">
    <source>
        <dbReference type="Proteomes" id="UP000199415"/>
    </source>
</evidence>
<dbReference type="AlphaFoldDB" id="A0A1G7PWX3"/>
<evidence type="ECO:0000256" key="1">
    <source>
        <dbReference type="SAM" id="Phobius"/>
    </source>
</evidence>
<name>A0A1G7PWX3_9PROT</name>
<dbReference type="InterPro" id="IPR019201">
    <property type="entry name" value="DUF2065"/>
</dbReference>
<dbReference type="PANTHER" id="PTHR38602:SF1">
    <property type="entry name" value="INNER MEMBRANE PROTEIN"/>
    <property type="match status" value="1"/>
</dbReference>
<dbReference type="Pfam" id="PF09838">
    <property type="entry name" value="DUF2065"/>
    <property type="match status" value="1"/>
</dbReference>
<organism evidence="2 3">
    <name type="scientific">Limimonas halophila</name>
    <dbReference type="NCBI Taxonomy" id="1082479"/>
    <lineage>
        <taxon>Bacteria</taxon>
        <taxon>Pseudomonadati</taxon>
        <taxon>Pseudomonadota</taxon>
        <taxon>Alphaproteobacteria</taxon>
        <taxon>Rhodospirillales</taxon>
        <taxon>Rhodovibrionaceae</taxon>
        <taxon>Limimonas</taxon>
    </lineage>
</organism>
<evidence type="ECO:0000313" key="2">
    <source>
        <dbReference type="EMBL" id="SDF90741.1"/>
    </source>
</evidence>
<reference evidence="3" key="1">
    <citation type="submission" date="2016-10" db="EMBL/GenBank/DDBJ databases">
        <authorList>
            <person name="Varghese N."/>
            <person name="Submissions S."/>
        </authorList>
    </citation>
    <scope>NUCLEOTIDE SEQUENCE [LARGE SCALE GENOMIC DNA]</scope>
    <source>
        <strain evidence="3">DSM 25584</strain>
    </source>
</reference>
<dbReference type="EMBL" id="FNCE01000003">
    <property type="protein sequence ID" value="SDF90741.1"/>
    <property type="molecule type" value="Genomic_DNA"/>
</dbReference>
<dbReference type="STRING" id="1082479.SAMN05216241_103112"/>
<feature type="transmembrane region" description="Helical" evidence="1">
    <location>
        <begin position="47"/>
        <end position="63"/>
    </location>
</feature>